<dbReference type="EMBL" id="QRHZ01000003">
    <property type="protein sequence ID" value="RHG17761.1"/>
    <property type="molecule type" value="Genomic_DNA"/>
</dbReference>
<dbReference type="Proteomes" id="UP000284220">
    <property type="component" value="Unassembled WGS sequence"/>
</dbReference>
<reference evidence="2 3" key="1">
    <citation type="submission" date="2018-08" db="EMBL/GenBank/DDBJ databases">
        <title>A genome reference for cultivated species of the human gut microbiota.</title>
        <authorList>
            <person name="Zou Y."/>
            <person name="Xue W."/>
            <person name="Luo G."/>
        </authorList>
    </citation>
    <scope>NUCLEOTIDE SEQUENCE [LARGE SCALE GENOMIC DNA]</scope>
    <source>
        <strain evidence="2 3">AM22-9LB</strain>
    </source>
</reference>
<proteinExistence type="predicted"/>
<evidence type="ECO:0000313" key="3">
    <source>
        <dbReference type="Proteomes" id="UP000284220"/>
    </source>
</evidence>
<feature type="domain" description="Peptidase S74" evidence="1">
    <location>
        <begin position="978"/>
        <end position="1076"/>
    </location>
</feature>
<name>A0A414SF25_9FIRM</name>
<evidence type="ECO:0000313" key="2">
    <source>
        <dbReference type="EMBL" id="RHG17761.1"/>
    </source>
</evidence>
<dbReference type="RefSeq" id="WP_118197693.1">
    <property type="nucleotide sequence ID" value="NZ_JBCJBY010000009.1"/>
</dbReference>
<organism evidence="2 3">
    <name type="scientific">Blautia obeum</name>
    <dbReference type="NCBI Taxonomy" id="40520"/>
    <lineage>
        <taxon>Bacteria</taxon>
        <taxon>Bacillati</taxon>
        <taxon>Bacillota</taxon>
        <taxon>Clostridia</taxon>
        <taxon>Lachnospirales</taxon>
        <taxon>Lachnospiraceae</taxon>
        <taxon>Blautia</taxon>
    </lineage>
</organism>
<sequence length="1088" mass="120599">MIKTTLAYKEAAKENGILHHEVRIEFQDESTITVDDMDIFSLQISEASSNTSSFDLGAANANQLTLKLNNIDGKFDTHDFSEALITVKIGLELPDGSTEWLNKGSFNAEPGEESGNTISVKAFDDMVKFDQPYSLSKLAYPATLGNIVRDACSCCGVTLAPDTASFDNDNYVVQNRPDDSSVTFRQILQWVGQIACNFFVINIDGKLSARWYNTEILESMWGYKKDGVLYNINGELIEDVSGLIIVEETEGIIKTDALLSGSVIKTDDVVITGIKVVEEDQGDTSEETTYQSGAEGYVLEISGNKLIQDGNGATIASYLGERLNGLQFRPMEVDVPTDPAREAGDLGLVTDARGRHYKTIFTNIEYNAHAAQKLTSGAEAPTRLSSVRYSQATRVYKELRANLKKQKTEWDAAFDKLQSVMKTKNGLFPIRETQEDGSSILYFCDKPELSDASIVVKFSAAGWAMSTDGGKTWNSGWLVDGTMIASILNAIGINAKWINTGALTIKDPDGKIIFEVDVDKKSVYMNPDVLKIGDVALSDKIKRMDNSIAAAKNMTMILSNEYQAVAADANGKIEGTFPVIQTKVMVMYGSSDISADCSYTITKSAAVAGKWDETARTYTVTELNANDGWIDIKAVYLQNLVITKRFTVSKVRSGTNGKDGTPGRTYMLESSCSILKRGAGKVISPNFLEFKAYYRDGNEATRHPYAGRFVVEETTDGNTWSTIYTSSSDENTVRHYLYTILVDEKGQTITDGNGTTIGIPRDVVSIRCRLYQAGGTVNMYDMQSVSVVIDVESLTQSQIVEILSNDGAWKGLYYKNGQLYISFSAALGGELTLGGEKNGNGYLKIKDANNAAKGLIDRSGYAVFTSYEENSKYMKYTGVQFSSDGIFPVDIKKFFDDEVDIEIENSENWGISWNDNSLNVYATEVSADTGTFENLTVTNPASFAKSPKIEDMEYTTSSNTICWDGRTGYKQLMLKSSSSKRYKDIGNNISEQEIEEWYNIEPTWAKYKKGYLVKGDENEGRYIPMFIAENVEAFFPEATRHQNGLVEDWNERIMIPAMFAMLKNQKAQLDRQEKLIKKLYETLNIKEN</sequence>
<evidence type="ECO:0000259" key="1">
    <source>
        <dbReference type="PROSITE" id="PS51688"/>
    </source>
</evidence>
<dbReference type="AlphaFoldDB" id="A0A414SF25"/>
<comment type="caution">
    <text evidence="2">The sequence shown here is derived from an EMBL/GenBank/DDBJ whole genome shotgun (WGS) entry which is preliminary data.</text>
</comment>
<accession>A0A414SF25</accession>
<gene>
    <name evidence="2" type="ORF">DW272_06905</name>
</gene>
<dbReference type="PROSITE" id="PS51688">
    <property type="entry name" value="ICA"/>
    <property type="match status" value="1"/>
</dbReference>
<protein>
    <recommendedName>
        <fullName evidence="1">Peptidase S74 domain-containing protein</fullName>
    </recommendedName>
</protein>
<dbReference type="InterPro" id="IPR030392">
    <property type="entry name" value="S74_ICA"/>
</dbReference>